<keyword evidence="2" id="KW-1185">Reference proteome</keyword>
<accession>A0AAU9TGN5</accession>
<dbReference type="PANTHER" id="PTHR19446">
    <property type="entry name" value="REVERSE TRANSCRIPTASES"/>
    <property type="match status" value="1"/>
</dbReference>
<protein>
    <recommendedName>
        <fullName evidence="3">Reverse transcriptase</fullName>
    </recommendedName>
</protein>
<evidence type="ECO:0008006" key="3">
    <source>
        <dbReference type="Google" id="ProtNLM"/>
    </source>
</evidence>
<dbReference type="EMBL" id="CAKOGL010000004">
    <property type="protein sequence ID" value="CAH2085919.1"/>
    <property type="molecule type" value="Genomic_DNA"/>
</dbReference>
<evidence type="ECO:0000313" key="1">
    <source>
        <dbReference type="EMBL" id="CAH2085919.1"/>
    </source>
</evidence>
<gene>
    <name evidence="1" type="ORF">EEDITHA_LOCUS2352</name>
</gene>
<dbReference type="Proteomes" id="UP001153954">
    <property type="component" value="Unassembled WGS sequence"/>
</dbReference>
<reference evidence="1" key="1">
    <citation type="submission" date="2022-03" db="EMBL/GenBank/DDBJ databases">
        <authorList>
            <person name="Tunstrom K."/>
        </authorList>
    </citation>
    <scope>NUCLEOTIDE SEQUENCE</scope>
</reference>
<name>A0AAU9TGN5_EUPED</name>
<proteinExistence type="predicted"/>
<evidence type="ECO:0000313" key="2">
    <source>
        <dbReference type="Proteomes" id="UP001153954"/>
    </source>
</evidence>
<dbReference type="AlphaFoldDB" id="A0AAU9TGN5"/>
<comment type="caution">
    <text evidence="1">The sequence shown here is derived from an EMBL/GenBank/DDBJ whole genome shotgun (WGS) entry which is preliminary data.</text>
</comment>
<organism evidence="1 2">
    <name type="scientific">Euphydryas editha</name>
    <name type="common">Edith's checkerspot</name>
    <dbReference type="NCBI Taxonomy" id="104508"/>
    <lineage>
        <taxon>Eukaryota</taxon>
        <taxon>Metazoa</taxon>
        <taxon>Ecdysozoa</taxon>
        <taxon>Arthropoda</taxon>
        <taxon>Hexapoda</taxon>
        <taxon>Insecta</taxon>
        <taxon>Pterygota</taxon>
        <taxon>Neoptera</taxon>
        <taxon>Endopterygota</taxon>
        <taxon>Lepidoptera</taxon>
        <taxon>Glossata</taxon>
        <taxon>Ditrysia</taxon>
        <taxon>Papilionoidea</taxon>
        <taxon>Nymphalidae</taxon>
        <taxon>Nymphalinae</taxon>
        <taxon>Euphydryas</taxon>
    </lineage>
</organism>
<sequence length="66" mass="7641">MFELLTKVWDLGVQPQEWNTGIICPIHKKGPKNKCANYRGIALLPIAYKVLLYILLERLEPYAEKV</sequence>